<organism evidence="2 3">
    <name type="scientific">Streptococcus suis</name>
    <dbReference type="NCBI Taxonomy" id="1307"/>
    <lineage>
        <taxon>Bacteria</taxon>
        <taxon>Bacillati</taxon>
        <taxon>Bacillota</taxon>
        <taxon>Bacilli</taxon>
        <taxon>Lactobacillales</taxon>
        <taxon>Streptococcaceae</taxon>
        <taxon>Streptococcus</taxon>
    </lineage>
</organism>
<name>A0A0Z8BZC4_STRSU</name>
<dbReference type="Pfam" id="PF05973">
    <property type="entry name" value="Gp49"/>
    <property type="match status" value="1"/>
</dbReference>
<dbReference type="EMBL" id="FIGG01000004">
    <property type="protein sequence ID" value="CYU73607.1"/>
    <property type="molecule type" value="Genomic_DNA"/>
</dbReference>
<dbReference type="RefSeq" id="WP_044670994.1">
    <property type="nucleotide sequence ID" value="NZ_CEDJ01000089.1"/>
</dbReference>
<evidence type="ECO:0000313" key="3">
    <source>
        <dbReference type="Proteomes" id="UP000072530"/>
    </source>
</evidence>
<dbReference type="EMBL" id="FIGB01000002">
    <property type="protein sequence ID" value="CYU44687.1"/>
    <property type="molecule type" value="Genomic_DNA"/>
</dbReference>
<protein>
    <submittedName>
        <fullName evidence="2">Phage-related protein</fullName>
    </submittedName>
</protein>
<accession>A0A0Z8BZC4</accession>
<gene>
    <name evidence="1" type="ORF">ERS132389_00934</name>
    <name evidence="2" type="ORF">ERS132393_01265</name>
</gene>
<dbReference type="Proteomes" id="UP000072530">
    <property type="component" value="Unassembled WGS sequence"/>
</dbReference>
<proteinExistence type="predicted"/>
<evidence type="ECO:0000313" key="1">
    <source>
        <dbReference type="EMBL" id="CYU44687.1"/>
    </source>
</evidence>
<dbReference type="InterPro" id="IPR009241">
    <property type="entry name" value="HigB-like"/>
</dbReference>
<evidence type="ECO:0000313" key="4">
    <source>
        <dbReference type="Proteomes" id="UP000073390"/>
    </source>
</evidence>
<evidence type="ECO:0000313" key="2">
    <source>
        <dbReference type="EMBL" id="CYU73607.1"/>
    </source>
</evidence>
<reference evidence="3 4" key="1">
    <citation type="submission" date="2016-02" db="EMBL/GenBank/DDBJ databases">
        <authorList>
            <consortium name="Pathogen Informatics"/>
        </authorList>
    </citation>
    <scope>NUCLEOTIDE SEQUENCE [LARGE SCALE GENOMIC DNA]</scope>
    <source>
        <strain evidence="1 4">LSS27</strain>
        <strain evidence="2 3">LSS31</strain>
    </source>
</reference>
<dbReference type="AlphaFoldDB" id="A0A0Z8BZC4"/>
<sequence length="121" mass="14466">MYTIYFYKDKNGREPVLEYLRELASKKGKDSRIKLNKINDYIELLSQLGTQIGEPYVKHLEGNIWELRPLRDRILFVTWYDGSFVLLHHFVKRSQKTPRRELEKAQRELADLKERGINNGK</sequence>
<dbReference type="Proteomes" id="UP000073390">
    <property type="component" value="Unassembled WGS sequence"/>
</dbReference>